<keyword evidence="3" id="KW-1185">Reference proteome</keyword>
<dbReference type="EMBL" id="ASPP01023955">
    <property type="protein sequence ID" value="ETO09672.1"/>
    <property type="molecule type" value="Genomic_DNA"/>
</dbReference>
<feature type="compositionally biased region" description="Polar residues" evidence="1">
    <location>
        <begin position="33"/>
        <end position="50"/>
    </location>
</feature>
<sequence>MYGHCVSDEDKEEEAKGVFEQKMQQMKKEQEITGDSKQLQPVASLTTSEDIGQPGYQERGTLRNSAFRKDSSQNMYANQAESQNHGQNLGLNQEMTHRIVSSNSEMSLGSGNGDVTIQMVPVYAARNNLPQSTMPQMQMQVPVQMIVPTLPPIPSVSYDMTADDMNDNRSQKYATKIAKQSWDKKASSGAPPSDQKPRSQQRIPKSGDADAYAFELPSNYIHPPAPKKIIMRTA</sequence>
<reference evidence="2 3" key="1">
    <citation type="journal article" date="2013" name="Curr. Biol.">
        <title>The Genome of the Foraminiferan Reticulomyxa filosa.</title>
        <authorList>
            <person name="Glockner G."/>
            <person name="Hulsmann N."/>
            <person name="Schleicher M."/>
            <person name="Noegel A.A."/>
            <person name="Eichinger L."/>
            <person name="Gallinger C."/>
            <person name="Pawlowski J."/>
            <person name="Sierra R."/>
            <person name="Euteneuer U."/>
            <person name="Pillet L."/>
            <person name="Moustafa A."/>
            <person name="Platzer M."/>
            <person name="Groth M."/>
            <person name="Szafranski K."/>
            <person name="Schliwa M."/>
        </authorList>
    </citation>
    <scope>NUCLEOTIDE SEQUENCE [LARGE SCALE GENOMIC DNA]</scope>
</reference>
<gene>
    <name evidence="2" type="ORF">RFI_27703</name>
</gene>
<feature type="region of interest" description="Disordered" evidence="1">
    <location>
        <begin position="175"/>
        <end position="209"/>
    </location>
</feature>
<evidence type="ECO:0000313" key="3">
    <source>
        <dbReference type="Proteomes" id="UP000023152"/>
    </source>
</evidence>
<accession>X6M879</accession>
<dbReference type="AlphaFoldDB" id="X6M879"/>
<organism evidence="2 3">
    <name type="scientific">Reticulomyxa filosa</name>
    <dbReference type="NCBI Taxonomy" id="46433"/>
    <lineage>
        <taxon>Eukaryota</taxon>
        <taxon>Sar</taxon>
        <taxon>Rhizaria</taxon>
        <taxon>Retaria</taxon>
        <taxon>Foraminifera</taxon>
        <taxon>Monothalamids</taxon>
        <taxon>Reticulomyxidae</taxon>
        <taxon>Reticulomyxa</taxon>
    </lineage>
</organism>
<dbReference type="Proteomes" id="UP000023152">
    <property type="component" value="Unassembled WGS sequence"/>
</dbReference>
<protein>
    <submittedName>
        <fullName evidence="2">Uncharacterized protein</fullName>
    </submittedName>
</protein>
<evidence type="ECO:0000256" key="1">
    <source>
        <dbReference type="SAM" id="MobiDB-lite"/>
    </source>
</evidence>
<evidence type="ECO:0000313" key="2">
    <source>
        <dbReference type="EMBL" id="ETO09672.1"/>
    </source>
</evidence>
<comment type="caution">
    <text evidence="2">The sequence shown here is derived from an EMBL/GenBank/DDBJ whole genome shotgun (WGS) entry which is preliminary data.</text>
</comment>
<proteinExistence type="predicted"/>
<feature type="region of interest" description="Disordered" evidence="1">
    <location>
        <begin position="1"/>
        <end position="58"/>
    </location>
</feature>
<name>X6M879_RETFI</name>